<name>A0ABT5JY57_9BURK</name>
<evidence type="ECO:0000256" key="4">
    <source>
        <dbReference type="ARBA" id="ARBA00022452"/>
    </source>
</evidence>
<accession>A0ABT5JY57</accession>
<evidence type="ECO:0000256" key="7">
    <source>
        <dbReference type="ARBA" id="ARBA00023065"/>
    </source>
</evidence>
<feature type="domain" description="TonB-dependent receptor-like beta-barrel" evidence="15">
    <location>
        <begin position="199"/>
        <end position="646"/>
    </location>
</feature>
<evidence type="ECO:0000256" key="6">
    <source>
        <dbReference type="ARBA" id="ARBA00022729"/>
    </source>
</evidence>
<evidence type="ECO:0000259" key="15">
    <source>
        <dbReference type="Pfam" id="PF00593"/>
    </source>
</evidence>
<keyword evidence="7" id="KW-0406">Ion transport</keyword>
<dbReference type="Proteomes" id="UP001221208">
    <property type="component" value="Unassembled WGS sequence"/>
</dbReference>
<comment type="subcellular location">
    <subcellularLocation>
        <location evidence="1 12">Cell outer membrane</location>
        <topology evidence="1 12">Multi-pass membrane protein</topology>
    </subcellularLocation>
</comment>
<keyword evidence="11 12" id="KW-0998">Cell outer membrane</keyword>
<evidence type="ECO:0000256" key="9">
    <source>
        <dbReference type="ARBA" id="ARBA00023136"/>
    </source>
</evidence>
<keyword evidence="18" id="KW-1185">Reference proteome</keyword>
<gene>
    <name evidence="17" type="ORF">OIK44_08270</name>
</gene>
<dbReference type="PANTHER" id="PTHR30069">
    <property type="entry name" value="TONB-DEPENDENT OUTER MEMBRANE RECEPTOR"/>
    <property type="match status" value="1"/>
</dbReference>
<organism evidence="17 18">
    <name type="scientific">Janthinobacterium fluminis</name>
    <dbReference type="NCBI Taxonomy" id="2987524"/>
    <lineage>
        <taxon>Bacteria</taxon>
        <taxon>Pseudomonadati</taxon>
        <taxon>Pseudomonadota</taxon>
        <taxon>Betaproteobacteria</taxon>
        <taxon>Burkholderiales</taxon>
        <taxon>Oxalobacteraceae</taxon>
        <taxon>Janthinobacterium</taxon>
    </lineage>
</organism>
<dbReference type="Pfam" id="PF00593">
    <property type="entry name" value="TonB_dep_Rec_b-barrel"/>
    <property type="match status" value="1"/>
</dbReference>
<keyword evidence="3 12" id="KW-0813">Transport</keyword>
<dbReference type="InterPro" id="IPR036942">
    <property type="entry name" value="Beta-barrel_TonB_sf"/>
</dbReference>
<evidence type="ECO:0000256" key="13">
    <source>
        <dbReference type="RuleBase" id="RU003357"/>
    </source>
</evidence>
<feature type="chain" id="PRO_5045564818" evidence="14">
    <location>
        <begin position="28"/>
        <end position="674"/>
    </location>
</feature>
<proteinExistence type="inferred from homology"/>
<comment type="similarity">
    <text evidence="2 12 13">Belongs to the TonB-dependent receptor family.</text>
</comment>
<dbReference type="InterPro" id="IPR039426">
    <property type="entry name" value="TonB-dep_rcpt-like"/>
</dbReference>
<reference evidence="17 18" key="1">
    <citation type="submission" date="2022-10" db="EMBL/GenBank/DDBJ databases">
        <title>Janthinobacterium sp. hw3 Genome sequencing.</title>
        <authorList>
            <person name="Park S."/>
        </authorList>
    </citation>
    <scope>NUCLEOTIDE SEQUENCE [LARGE SCALE GENOMIC DNA]</scope>
    <source>
        <strain evidence="18">hw3</strain>
    </source>
</reference>
<keyword evidence="4 12" id="KW-1134">Transmembrane beta strand</keyword>
<dbReference type="InterPro" id="IPR037066">
    <property type="entry name" value="Plug_dom_sf"/>
</dbReference>
<dbReference type="Pfam" id="PF07715">
    <property type="entry name" value="Plug"/>
    <property type="match status" value="1"/>
</dbReference>
<protein>
    <submittedName>
        <fullName evidence="17">TonB-dependent receptor</fullName>
    </submittedName>
</protein>
<dbReference type="CDD" id="cd01347">
    <property type="entry name" value="ligand_gated_channel"/>
    <property type="match status" value="1"/>
</dbReference>
<evidence type="ECO:0000256" key="12">
    <source>
        <dbReference type="PROSITE-ProRule" id="PRU01360"/>
    </source>
</evidence>
<keyword evidence="8 13" id="KW-0798">TonB box</keyword>
<evidence type="ECO:0000256" key="5">
    <source>
        <dbReference type="ARBA" id="ARBA00022692"/>
    </source>
</evidence>
<keyword evidence="6 14" id="KW-0732">Signal</keyword>
<keyword evidence="10 17" id="KW-0675">Receptor</keyword>
<evidence type="ECO:0000256" key="3">
    <source>
        <dbReference type="ARBA" id="ARBA00022448"/>
    </source>
</evidence>
<keyword evidence="5 12" id="KW-0812">Transmembrane</keyword>
<evidence type="ECO:0000256" key="14">
    <source>
        <dbReference type="SAM" id="SignalP"/>
    </source>
</evidence>
<sequence>MKNRNTARRSLRLIPCVLSIAVGSAWANPEPVRDAAPLPVVVVTASGAALDIHDAPASISVISREEIERQPVYDLATLLRRIPGVSGGNSPTGDQSKIKLRGLPDKYTLILVDGKRQGNSADTNYRPDLGRQDLNWISPEMIERIEVVRGPMSSLYGSDAMGGVINIITRKVPKKWAGSATANYTRPQDSDRGTAHQLGLNLAGPLADGVGVRLGVSQTRQNPDDTSGGLHGGVGGERNDTVTGQLNWALAPNQNLSLDASYGKQRATASSQLNAKNRPVQPAWGASELVRTSVGIGHEGRWSFGKTKINLYHNDYDNKIAEATAKSSDTAFDATLEKRLNFGFEQLLTLGGQWKREKLTNTDTIGTVPSDYNGKEVSGASLSGSTSALFAEDQIYLREDLTATLGARLDHHGKFGNNTSPRVYLVYHPLPEWTVRGGVSKGFRAPSLKENSPSAATQSGGNGCGSLRPLGYVNEGCYMAGNADLKPETSESGEIGVAYARAGWDLGLTYFRTNFKNKIDYAPLGKAHGYWWTKMQNIQKARTSGVEATATIPLSKDISLRNNLTYMAEAKNLSTGANLLATPKVSVFSALGWQVNDQLYAEVTHQYTGKQLDGGNVQTKAYRIVDALASYKLGQQFTLRAGIENLFKKGPKADGAVNYYVPGRRVFVGATSNF</sequence>
<dbReference type="EMBL" id="JAQQXR010000002">
    <property type="protein sequence ID" value="MDC8757579.1"/>
    <property type="molecule type" value="Genomic_DNA"/>
</dbReference>
<keyword evidence="9 12" id="KW-0472">Membrane</keyword>
<dbReference type="SUPFAM" id="SSF56935">
    <property type="entry name" value="Porins"/>
    <property type="match status" value="1"/>
</dbReference>
<dbReference type="InterPro" id="IPR012910">
    <property type="entry name" value="Plug_dom"/>
</dbReference>
<feature type="signal peptide" evidence="14">
    <location>
        <begin position="1"/>
        <end position="27"/>
    </location>
</feature>
<evidence type="ECO:0000256" key="2">
    <source>
        <dbReference type="ARBA" id="ARBA00009810"/>
    </source>
</evidence>
<dbReference type="Gene3D" id="2.40.170.20">
    <property type="entry name" value="TonB-dependent receptor, beta-barrel domain"/>
    <property type="match status" value="1"/>
</dbReference>
<evidence type="ECO:0000259" key="16">
    <source>
        <dbReference type="Pfam" id="PF07715"/>
    </source>
</evidence>
<evidence type="ECO:0000256" key="10">
    <source>
        <dbReference type="ARBA" id="ARBA00023170"/>
    </source>
</evidence>
<evidence type="ECO:0000313" key="18">
    <source>
        <dbReference type="Proteomes" id="UP001221208"/>
    </source>
</evidence>
<comment type="caution">
    <text evidence="17">The sequence shown here is derived from an EMBL/GenBank/DDBJ whole genome shotgun (WGS) entry which is preliminary data.</text>
</comment>
<dbReference type="Gene3D" id="2.170.130.10">
    <property type="entry name" value="TonB-dependent receptor, plug domain"/>
    <property type="match status" value="1"/>
</dbReference>
<evidence type="ECO:0000256" key="8">
    <source>
        <dbReference type="ARBA" id="ARBA00023077"/>
    </source>
</evidence>
<evidence type="ECO:0000256" key="11">
    <source>
        <dbReference type="ARBA" id="ARBA00023237"/>
    </source>
</evidence>
<feature type="domain" description="TonB-dependent receptor plug" evidence="16">
    <location>
        <begin position="53"/>
        <end position="164"/>
    </location>
</feature>
<dbReference type="PANTHER" id="PTHR30069:SF53">
    <property type="entry name" value="COLICIN I RECEPTOR-RELATED"/>
    <property type="match status" value="1"/>
</dbReference>
<dbReference type="RefSeq" id="WP_273670250.1">
    <property type="nucleotide sequence ID" value="NZ_JAQQXR010000002.1"/>
</dbReference>
<dbReference type="PROSITE" id="PS52016">
    <property type="entry name" value="TONB_DEPENDENT_REC_3"/>
    <property type="match status" value="1"/>
</dbReference>
<evidence type="ECO:0000313" key="17">
    <source>
        <dbReference type="EMBL" id="MDC8757579.1"/>
    </source>
</evidence>
<dbReference type="InterPro" id="IPR000531">
    <property type="entry name" value="Beta-barrel_TonB"/>
</dbReference>
<evidence type="ECO:0000256" key="1">
    <source>
        <dbReference type="ARBA" id="ARBA00004571"/>
    </source>
</evidence>